<sequence>MDPQKRLTLISKHLLSRFPEIPISDTLTSYRKKTSFDSSSLRNLIYGGRSSIVEEMISYMMESQSLFDHYKETHLSIPEYRELILRQILATYGKILSNPSYNKDDINHIMAVLHGMNLYSQSFAARLMVHLILCFGMTELGHGTNVAALETTAVYDHKTRGFILNSPTSTSAKWWIGAMGKTADMAVIFAQLFVEGVNRGVHAFAVRIRNKTTHDPMPGVTVGDCGMKNGLNGIDNGFILFKDYFVPYDALLDRISHISNEGKFKSIIKNNEKRLGIMLLSLMGGRISCIGSTSISMHLSLTIAIRFSATRKQFSSTGVKDTESAVIEYQTQKYRIFPHLAKFFVFISSYHKVKSWALSLKQKILNDPENEEITEIHAILASMKPVGTWYANETIQACREACGGLAYSVYSQFARIRNDQDIQVTWEGDNHVLLQQTARFILKQFQKYFKGIRITVPTLSFMIPDSEKLKELKGSFSSLEDLENIDCLVSMLEYKFNYLLHEAIARIKENAGKYSEISQTWNNSQIFYLQELPKAYIEIFMINTLIEDQEKLDNSETKEMIKWFIQLYALEKIRKDLEIYMVRYLSYEQGKLIKDKIFELCDKIGNFAVDLIDAIAPPDFILSSILAMSDGQIYKHIISTIEKSPETYEKASFLKTINEMRTLAK</sequence>
<dbReference type="GO" id="GO:0055088">
    <property type="term" value="P:lipid homeostasis"/>
    <property type="evidence" value="ECO:0007669"/>
    <property type="project" value="TreeGrafter"/>
</dbReference>
<evidence type="ECO:0000259" key="13">
    <source>
        <dbReference type="Pfam" id="PF01756"/>
    </source>
</evidence>
<evidence type="ECO:0000256" key="9">
    <source>
        <dbReference type="ARBA" id="ARBA00023140"/>
    </source>
</evidence>
<dbReference type="PANTHER" id="PTHR10909:SF352">
    <property type="entry name" value="ACYL-COENZYME A OXIDASE-LIKE PROTEIN"/>
    <property type="match status" value="1"/>
</dbReference>
<dbReference type="GO" id="GO:0005504">
    <property type="term" value="F:fatty acid binding"/>
    <property type="evidence" value="ECO:0007669"/>
    <property type="project" value="TreeGrafter"/>
</dbReference>
<evidence type="ECO:0000256" key="7">
    <source>
        <dbReference type="ARBA" id="ARBA00023002"/>
    </source>
</evidence>
<dbReference type="Proteomes" id="UP001162131">
    <property type="component" value="Unassembled WGS sequence"/>
</dbReference>
<dbReference type="InterPro" id="IPR036250">
    <property type="entry name" value="AcylCo_DH-like_C"/>
</dbReference>
<dbReference type="PIRSF" id="PIRSF000168">
    <property type="entry name" value="Acyl-CoA_oxidase"/>
    <property type="match status" value="1"/>
</dbReference>
<feature type="domain" description="Acyl-CoA oxidase/dehydrogenase middle" evidence="14">
    <location>
        <begin position="134"/>
        <end position="243"/>
    </location>
</feature>
<accession>A0AAU9JM84</accession>
<dbReference type="Pfam" id="PF01756">
    <property type="entry name" value="ACOX"/>
    <property type="match status" value="1"/>
</dbReference>
<dbReference type="Pfam" id="PF22924">
    <property type="entry name" value="ACOX_C_alpha1"/>
    <property type="match status" value="1"/>
</dbReference>
<dbReference type="FunFam" id="2.40.110.10:FF:000005">
    <property type="entry name" value="Acyl-coenzyme A oxidase"/>
    <property type="match status" value="1"/>
</dbReference>
<evidence type="ECO:0000259" key="14">
    <source>
        <dbReference type="Pfam" id="PF02770"/>
    </source>
</evidence>
<keyword evidence="7" id="KW-0560">Oxidoreductase</keyword>
<keyword evidence="4 10" id="KW-0285">Flavoprotein</keyword>
<proteinExistence type="inferred from homology"/>
<feature type="domain" description="Acyl-CoA oxidase C-terminal" evidence="13">
    <location>
        <begin position="485"/>
        <end position="660"/>
    </location>
</feature>
<evidence type="ECO:0000256" key="4">
    <source>
        <dbReference type="ARBA" id="ARBA00022630"/>
    </source>
</evidence>
<dbReference type="PANTHER" id="PTHR10909">
    <property type="entry name" value="ELECTRON TRANSPORT OXIDOREDUCTASE"/>
    <property type="match status" value="1"/>
</dbReference>
<dbReference type="FunFam" id="1.20.140.10:FF:000010">
    <property type="entry name" value="Acyl-coenzyme A oxidase"/>
    <property type="match status" value="1"/>
</dbReference>
<dbReference type="GO" id="GO:0071949">
    <property type="term" value="F:FAD binding"/>
    <property type="evidence" value="ECO:0007669"/>
    <property type="project" value="InterPro"/>
</dbReference>
<dbReference type="Gene3D" id="2.40.110.10">
    <property type="entry name" value="Butyryl-CoA Dehydrogenase, subunit A, domain 2"/>
    <property type="match status" value="1"/>
</dbReference>
<evidence type="ECO:0000313" key="17">
    <source>
        <dbReference type="Proteomes" id="UP001162131"/>
    </source>
</evidence>
<organism evidence="16 17">
    <name type="scientific">Blepharisma stoltei</name>
    <dbReference type="NCBI Taxonomy" id="1481888"/>
    <lineage>
        <taxon>Eukaryota</taxon>
        <taxon>Sar</taxon>
        <taxon>Alveolata</taxon>
        <taxon>Ciliophora</taxon>
        <taxon>Postciliodesmatophora</taxon>
        <taxon>Heterotrichea</taxon>
        <taxon>Heterotrichida</taxon>
        <taxon>Blepharismidae</taxon>
        <taxon>Blepharisma</taxon>
    </lineage>
</organism>
<dbReference type="InterPro" id="IPR009100">
    <property type="entry name" value="AcylCoA_DH/oxidase_NM_dom_sf"/>
</dbReference>
<comment type="cofactor">
    <cofactor evidence="1">
        <name>FAD</name>
        <dbReference type="ChEBI" id="CHEBI:57692"/>
    </cofactor>
</comment>
<evidence type="ECO:0000256" key="10">
    <source>
        <dbReference type="PIRNR" id="PIRNR000168"/>
    </source>
</evidence>
<evidence type="ECO:0000256" key="12">
    <source>
        <dbReference type="PIRSR" id="PIRSR000168-2"/>
    </source>
</evidence>
<name>A0AAU9JM84_9CILI</name>
<evidence type="ECO:0000256" key="5">
    <source>
        <dbReference type="ARBA" id="ARBA00022827"/>
    </source>
</evidence>
<evidence type="ECO:0000256" key="8">
    <source>
        <dbReference type="ARBA" id="ARBA00023098"/>
    </source>
</evidence>
<dbReference type="SUPFAM" id="SSF56645">
    <property type="entry name" value="Acyl-CoA dehydrogenase NM domain-like"/>
    <property type="match status" value="1"/>
</dbReference>
<evidence type="ECO:0000256" key="11">
    <source>
        <dbReference type="PIRSR" id="PIRSR000168-1"/>
    </source>
</evidence>
<comment type="similarity">
    <text evidence="3 10">Belongs to the acyl-CoA oxidase family.</text>
</comment>
<feature type="active site" description="Proton acceptor" evidence="11">
    <location>
        <position position="427"/>
    </location>
</feature>
<feature type="domain" description="Acyl-CoA oxidase C-alpha1" evidence="15">
    <location>
        <begin position="281"/>
        <end position="442"/>
    </location>
</feature>
<dbReference type="GO" id="GO:0005777">
    <property type="term" value="C:peroxisome"/>
    <property type="evidence" value="ECO:0007669"/>
    <property type="project" value="UniProtKB-SubCell"/>
</dbReference>
<dbReference type="InterPro" id="IPR002655">
    <property type="entry name" value="Acyl-CoA_oxidase_C"/>
</dbReference>
<feature type="binding site" evidence="12">
    <location>
        <position position="177"/>
    </location>
    <ligand>
        <name>FAD</name>
        <dbReference type="ChEBI" id="CHEBI:57692"/>
    </ligand>
</feature>
<gene>
    <name evidence="16" type="ORF">BSTOLATCC_MIC36361</name>
</gene>
<evidence type="ECO:0000256" key="2">
    <source>
        <dbReference type="ARBA" id="ARBA00004275"/>
    </source>
</evidence>
<evidence type="ECO:0000313" key="16">
    <source>
        <dbReference type="EMBL" id="CAG9324575.1"/>
    </source>
</evidence>
<dbReference type="InterPro" id="IPR055060">
    <property type="entry name" value="ACOX_C_alpha1"/>
</dbReference>
<dbReference type="GO" id="GO:0033540">
    <property type="term" value="P:fatty acid beta-oxidation using acyl-CoA oxidase"/>
    <property type="evidence" value="ECO:0007669"/>
    <property type="project" value="TreeGrafter"/>
</dbReference>
<protein>
    <recommendedName>
        <fullName evidence="10">Acyl-coenzyme A oxidase</fullName>
    </recommendedName>
</protein>
<comment type="subcellular location">
    <subcellularLocation>
        <location evidence="2">Peroxisome</location>
    </subcellularLocation>
</comment>
<dbReference type="FunFam" id="1.20.140.10:FF:000007">
    <property type="entry name" value="Acyl-coenzyme A oxidase"/>
    <property type="match status" value="1"/>
</dbReference>
<dbReference type="InterPro" id="IPR012258">
    <property type="entry name" value="Acyl-CoA_oxidase"/>
</dbReference>
<feature type="binding site" evidence="12">
    <location>
        <position position="138"/>
    </location>
    <ligand>
        <name>FAD</name>
        <dbReference type="ChEBI" id="CHEBI:57692"/>
    </ligand>
</feature>
<comment type="caution">
    <text evidence="16">The sequence shown here is derived from an EMBL/GenBank/DDBJ whole genome shotgun (WGS) entry which is preliminary data.</text>
</comment>
<reference evidence="16" key="1">
    <citation type="submission" date="2021-09" db="EMBL/GenBank/DDBJ databases">
        <authorList>
            <consortium name="AG Swart"/>
            <person name="Singh M."/>
            <person name="Singh A."/>
            <person name="Seah K."/>
            <person name="Emmerich C."/>
        </authorList>
    </citation>
    <scope>NUCLEOTIDE SEQUENCE</scope>
    <source>
        <strain evidence="16">ATCC30299</strain>
    </source>
</reference>
<evidence type="ECO:0000256" key="1">
    <source>
        <dbReference type="ARBA" id="ARBA00001974"/>
    </source>
</evidence>
<dbReference type="InterPro" id="IPR006091">
    <property type="entry name" value="Acyl-CoA_Oxase/DH_mid-dom"/>
</dbReference>
<dbReference type="GO" id="GO:0003997">
    <property type="term" value="F:acyl-CoA oxidase activity"/>
    <property type="evidence" value="ECO:0007669"/>
    <property type="project" value="InterPro"/>
</dbReference>
<keyword evidence="5 10" id="KW-0274">FAD</keyword>
<keyword evidence="9" id="KW-0576">Peroxisome</keyword>
<evidence type="ECO:0000256" key="6">
    <source>
        <dbReference type="ARBA" id="ARBA00022832"/>
    </source>
</evidence>
<dbReference type="AlphaFoldDB" id="A0AAU9JM84"/>
<dbReference type="InterPro" id="IPR046373">
    <property type="entry name" value="Acyl-CoA_Oxase/DH_mid-dom_sf"/>
</dbReference>
<keyword evidence="17" id="KW-1185">Reference proteome</keyword>
<dbReference type="Pfam" id="PF02770">
    <property type="entry name" value="Acyl-CoA_dh_M"/>
    <property type="match status" value="1"/>
</dbReference>
<keyword evidence="6" id="KW-0276">Fatty acid metabolism</keyword>
<evidence type="ECO:0000259" key="15">
    <source>
        <dbReference type="Pfam" id="PF22924"/>
    </source>
</evidence>
<dbReference type="Gene3D" id="1.20.140.10">
    <property type="entry name" value="Butyryl-CoA Dehydrogenase, subunit A, domain 3"/>
    <property type="match status" value="2"/>
</dbReference>
<dbReference type="EMBL" id="CAJZBQ010000036">
    <property type="protein sequence ID" value="CAG9324575.1"/>
    <property type="molecule type" value="Genomic_DNA"/>
</dbReference>
<evidence type="ECO:0000256" key="3">
    <source>
        <dbReference type="ARBA" id="ARBA00006288"/>
    </source>
</evidence>
<dbReference type="SUPFAM" id="SSF47203">
    <property type="entry name" value="Acyl-CoA dehydrogenase C-terminal domain-like"/>
    <property type="match status" value="2"/>
</dbReference>
<keyword evidence="8" id="KW-0443">Lipid metabolism</keyword>